<dbReference type="Gene3D" id="3.90.470.20">
    <property type="entry name" value="4'-phosphopantetheinyl transferase domain"/>
    <property type="match status" value="1"/>
</dbReference>
<sequence length="128" mass="14477">MKHDVLSLAKRFYSCEEVNFLSTITNTEAQRKEFVKLWTLKEAYVKALGKGFSASPFNTFSIIKTKESYNLCEAEERIGAWKFAVLELVASSHYATICIEDDYGVGGAPMNVIVHRTIPFLEDELISD</sequence>
<dbReference type="Pfam" id="PF01648">
    <property type="entry name" value="ACPS"/>
    <property type="match status" value="1"/>
</dbReference>
<dbReference type="InterPro" id="IPR037143">
    <property type="entry name" value="4-PPantetheinyl_Trfase_dom_sf"/>
</dbReference>
<keyword evidence="2" id="KW-0808">Transferase</keyword>
<dbReference type="PANTHER" id="PTHR12215:SF15">
    <property type="entry name" value="4'-PHOSPHOPANTETHEINYL TRANSFERASE SUPERFAMILY-RELATED"/>
    <property type="match status" value="1"/>
</dbReference>
<dbReference type="GO" id="GO:0005829">
    <property type="term" value="C:cytosol"/>
    <property type="evidence" value="ECO:0007669"/>
    <property type="project" value="TreeGrafter"/>
</dbReference>
<dbReference type="SUPFAM" id="SSF56214">
    <property type="entry name" value="4'-phosphopantetheinyl transferase"/>
    <property type="match status" value="1"/>
</dbReference>
<dbReference type="EC" id="2.7.8.7" evidence="1"/>
<reference evidence="4" key="1">
    <citation type="submission" date="2019-07" db="EMBL/GenBank/DDBJ databases">
        <authorList>
            <person name="Dittberner H."/>
        </authorList>
    </citation>
    <scope>NUCLEOTIDE SEQUENCE [LARGE SCALE GENOMIC DNA]</scope>
</reference>
<name>A0A565B819_9BRAS</name>
<dbReference type="OrthoDB" id="26719at2759"/>
<feature type="domain" description="4'-phosphopantetheinyl transferase" evidence="3">
    <location>
        <begin position="6"/>
        <end position="98"/>
    </location>
</feature>
<dbReference type="InterPro" id="IPR050559">
    <property type="entry name" value="P-Pant_transferase_sf"/>
</dbReference>
<dbReference type="Proteomes" id="UP000489600">
    <property type="component" value="Unassembled WGS sequence"/>
</dbReference>
<evidence type="ECO:0000256" key="2">
    <source>
        <dbReference type="ARBA" id="ARBA00022679"/>
    </source>
</evidence>
<dbReference type="EMBL" id="CABITT030000003">
    <property type="protein sequence ID" value="VVA97712.1"/>
    <property type="molecule type" value="Genomic_DNA"/>
</dbReference>
<evidence type="ECO:0000259" key="3">
    <source>
        <dbReference type="Pfam" id="PF01648"/>
    </source>
</evidence>
<dbReference type="PANTHER" id="PTHR12215">
    <property type="entry name" value="PHOSPHOPANTETHEINE TRANSFERASE"/>
    <property type="match status" value="1"/>
</dbReference>
<comment type="caution">
    <text evidence="4">The sequence shown here is derived from an EMBL/GenBank/DDBJ whole genome shotgun (WGS) entry which is preliminary data.</text>
</comment>
<keyword evidence="5" id="KW-1185">Reference proteome</keyword>
<protein>
    <recommendedName>
        <fullName evidence="1">holo-[acyl-carrier-protein] synthase</fullName>
        <ecNumber evidence="1">2.7.8.7</ecNumber>
    </recommendedName>
</protein>
<dbReference type="GO" id="GO:0008897">
    <property type="term" value="F:holo-[acyl-carrier-protein] synthase activity"/>
    <property type="evidence" value="ECO:0007669"/>
    <property type="project" value="UniProtKB-EC"/>
</dbReference>
<dbReference type="InterPro" id="IPR008278">
    <property type="entry name" value="4-PPantetheinyl_Trfase_dom"/>
</dbReference>
<evidence type="ECO:0000313" key="4">
    <source>
        <dbReference type="EMBL" id="VVA97712.1"/>
    </source>
</evidence>
<organism evidence="4 5">
    <name type="scientific">Arabis nemorensis</name>
    <dbReference type="NCBI Taxonomy" id="586526"/>
    <lineage>
        <taxon>Eukaryota</taxon>
        <taxon>Viridiplantae</taxon>
        <taxon>Streptophyta</taxon>
        <taxon>Embryophyta</taxon>
        <taxon>Tracheophyta</taxon>
        <taxon>Spermatophyta</taxon>
        <taxon>Magnoliopsida</taxon>
        <taxon>eudicotyledons</taxon>
        <taxon>Gunneridae</taxon>
        <taxon>Pentapetalae</taxon>
        <taxon>rosids</taxon>
        <taxon>malvids</taxon>
        <taxon>Brassicales</taxon>
        <taxon>Brassicaceae</taxon>
        <taxon>Arabideae</taxon>
        <taxon>Arabis</taxon>
    </lineage>
</organism>
<evidence type="ECO:0000256" key="1">
    <source>
        <dbReference type="ARBA" id="ARBA00013172"/>
    </source>
</evidence>
<gene>
    <name evidence="4" type="ORF">ANE_LOCUS8157</name>
</gene>
<accession>A0A565B819</accession>
<evidence type="ECO:0000313" key="5">
    <source>
        <dbReference type="Proteomes" id="UP000489600"/>
    </source>
</evidence>
<dbReference type="GO" id="GO:0000287">
    <property type="term" value="F:magnesium ion binding"/>
    <property type="evidence" value="ECO:0007669"/>
    <property type="project" value="InterPro"/>
</dbReference>
<dbReference type="GO" id="GO:0019878">
    <property type="term" value="P:lysine biosynthetic process via aminoadipic acid"/>
    <property type="evidence" value="ECO:0007669"/>
    <property type="project" value="TreeGrafter"/>
</dbReference>
<proteinExistence type="predicted"/>
<dbReference type="AlphaFoldDB" id="A0A565B819"/>